<evidence type="ECO:0000313" key="5">
    <source>
        <dbReference type="Proteomes" id="UP000663852"/>
    </source>
</evidence>
<name>A0A813Z9K4_ADIRI</name>
<comment type="caution">
    <text evidence="2">The sequence shown here is derived from an EMBL/GenBank/DDBJ whole genome shotgun (WGS) entry which is preliminary data.</text>
</comment>
<dbReference type="EMBL" id="CAJNOJ010000032">
    <property type="protein sequence ID" value="CAF0895145.1"/>
    <property type="molecule type" value="Genomic_DNA"/>
</dbReference>
<dbReference type="SUPFAM" id="SSF53187">
    <property type="entry name" value="Zn-dependent exopeptidases"/>
    <property type="match status" value="1"/>
</dbReference>
<keyword evidence="4" id="KW-1185">Reference proteome</keyword>
<evidence type="ECO:0008006" key="6">
    <source>
        <dbReference type="Google" id="ProtNLM"/>
    </source>
</evidence>
<evidence type="ECO:0000313" key="4">
    <source>
        <dbReference type="Proteomes" id="UP000663828"/>
    </source>
</evidence>
<reference evidence="2" key="1">
    <citation type="submission" date="2021-02" db="EMBL/GenBank/DDBJ databases">
        <authorList>
            <person name="Nowell W R."/>
        </authorList>
    </citation>
    <scope>NUCLEOTIDE SEQUENCE</scope>
</reference>
<accession>A0A813Z9K4</accession>
<feature type="signal peptide" evidence="1">
    <location>
        <begin position="1"/>
        <end position="23"/>
    </location>
</feature>
<organism evidence="2 5">
    <name type="scientific">Adineta ricciae</name>
    <name type="common">Rotifer</name>
    <dbReference type="NCBI Taxonomy" id="249248"/>
    <lineage>
        <taxon>Eukaryota</taxon>
        <taxon>Metazoa</taxon>
        <taxon>Spiralia</taxon>
        <taxon>Gnathifera</taxon>
        <taxon>Rotifera</taxon>
        <taxon>Eurotatoria</taxon>
        <taxon>Bdelloidea</taxon>
        <taxon>Adinetida</taxon>
        <taxon>Adinetidae</taxon>
        <taxon>Adineta</taxon>
    </lineage>
</organism>
<dbReference type="Gene3D" id="3.40.630.40">
    <property type="entry name" value="Zn-dependent exopeptidases"/>
    <property type="match status" value="1"/>
</dbReference>
<feature type="chain" id="PRO_5036223648" description="N-formylglutamate amidohydrolase" evidence="1">
    <location>
        <begin position="24"/>
        <end position="315"/>
    </location>
</feature>
<evidence type="ECO:0000313" key="3">
    <source>
        <dbReference type="EMBL" id="CAF1583939.1"/>
    </source>
</evidence>
<proteinExistence type="predicted"/>
<keyword evidence="1" id="KW-0732">Signal</keyword>
<dbReference type="EMBL" id="CAJNOR010006049">
    <property type="protein sequence ID" value="CAF1583939.1"/>
    <property type="molecule type" value="Genomic_DNA"/>
</dbReference>
<sequence length="315" mass="35264">MSLLTYFYISIVAVVLLSSRAEQQRVLNYIDGYRSSFKYHQQGNVNLIISAPHGGSLTPNDLPDRKIGGCLRHSGMSAGLCTWWYNDTCTDGQRCNTTTVKDTLSDEFAENVVNELDIQYALKPYVVIGKWSRTKIDFNREIQEATLNHPEAMNAHRHYHGNIQQAVDKIKLNFGKGLLLDIHGHSAGNYTMVGYLLTSDQLNRNDLNTLLVPTSIDLLCNSSREECIRGPNSFGTALESNQLGIAYPSLANPKPGSLRFLSGGYITKNYISGINAIQTELPYDIRAGVNRRTHARNYARAVVHFMKQNHLLLSK</sequence>
<protein>
    <recommendedName>
        <fullName evidence="6">N-formylglutamate amidohydrolase</fullName>
    </recommendedName>
</protein>
<dbReference type="AlphaFoldDB" id="A0A813Z9K4"/>
<evidence type="ECO:0000256" key="1">
    <source>
        <dbReference type="SAM" id="SignalP"/>
    </source>
</evidence>
<dbReference type="Proteomes" id="UP000663852">
    <property type="component" value="Unassembled WGS sequence"/>
</dbReference>
<evidence type="ECO:0000313" key="2">
    <source>
        <dbReference type="EMBL" id="CAF0895145.1"/>
    </source>
</evidence>
<dbReference type="OrthoDB" id="71260at2759"/>
<dbReference type="Proteomes" id="UP000663828">
    <property type="component" value="Unassembled WGS sequence"/>
</dbReference>
<gene>
    <name evidence="2" type="ORF">EDS130_LOCUS9485</name>
    <name evidence="3" type="ORF">XAT740_LOCUS45823</name>
</gene>